<dbReference type="KEGG" id="agi:FSB73_19825"/>
<gene>
    <name evidence="9" type="ORF">FSB73_19825</name>
</gene>
<dbReference type="InterPro" id="IPR033985">
    <property type="entry name" value="SusD-like_N"/>
</dbReference>
<dbReference type="EMBL" id="CP042434">
    <property type="protein sequence ID" value="QEC73577.1"/>
    <property type="molecule type" value="Genomic_DNA"/>
</dbReference>
<dbReference type="InterPro" id="IPR011990">
    <property type="entry name" value="TPR-like_helical_dom_sf"/>
</dbReference>
<dbReference type="SUPFAM" id="SSF48452">
    <property type="entry name" value="TPR-like"/>
    <property type="match status" value="1"/>
</dbReference>
<sequence>MKIFKNIAFLCIATLVISSGCSLDRKPETTFSDASFWNTETDLKSACNRLYQQLAGYGIDNRADDSYGQDAGQNQISNGSRAVPNTSESDWNNPYDQIFTANNILEKGGKANVSEDIRNRYYAEAKFFRAYYYFLLVKKYGDVPLVMHTLDVGDAGLQMPRTPRAVVIDSIYADLDYAAKWLPLQSALPAADYGRVTKGAALAFEARVGLYEGTFAKFHGTDEDYKVNLQKAVDAASAVMQQNYYSLYPSYSGMFQHEADGPANKENVFVKVYGSNAIQNGTYTNVIVGHDNSRNMENGRFAPTRNLLSYYLCTDGLPWGISPETVPETSYNSIFENRDPRLGMTVYQMGEEAYKGPWVPNASAVRTGYACKKGFNLDDWNNLGKATVDKTLIRYAEVLLTYAEAKFELNGSISDADLDLTINKLRDRVNMPVHLTNSFVQTHGLDMRTEIRRERTVELALEGFRYDDIIRWKTAENLLPKDILGARYSADEWTGTQASSLNLTPDSILIVEPASKRVFDASKDYLYPVPLNEISLSGNQVTQNPNW</sequence>
<name>A0A5B8VPM1_9BACT</name>
<evidence type="ECO:0000313" key="10">
    <source>
        <dbReference type="Proteomes" id="UP000321291"/>
    </source>
</evidence>
<feature type="domain" description="SusD-like N-terminal" evidence="8">
    <location>
        <begin position="57"/>
        <end position="210"/>
    </location>
</feature>
<keyword evidence="10" id="KW-1185">Reference proteome</keyword>
<feature type="domain" description="RagB/SusD" evidence="7">
    <location>
        <begin position="281"/>
        <end position="547"/>
    </location>
</feature>
<dbReference type="PROSITE" id="PS51257">
    <property type="entry name" value="PROKAR_LIPOPROTEIN"/>
    <property type="match status" value="1"/>
</dbReference>
<keyword evidence="3" id="KW-0732">Signal</keyword>
<dbReference type="InterPro" id="IPR012944">
    <property type="entry name" value="SusD_RagB_dom"/>
</dbReference>
<accession>A0A5B8VPM1</accession>
<evidence type="ECO:0000313" key="9">
    <source>
        <dbReference type="EMBL" id="QEC73577.1"/>
    </source>
</evidence>
<evidence type="ECO:0000256" key="6">
    <source>
        <dbReference type="SAM" id="MobiDB-lite"/>
    </source>
</evidence>
<evidence type="ECO:0000256" key="1">
    <source>
        <dbReference type="ARBA" id="ARBA00004442"/>
    </source>
</evidence>
<reference evidence="9 10" key="1">
    <citation type="journal article" date="2017" name="Int. J. Syst. Evol. Microbiol.">
        <title>Arachidicoccus ginsenosidivorans sp. nov., with ginsenoside-converting activity isolated from ginseng cultivating soil.</title>
        <authorList>
            <person name="Siddiqi M.Z."/>
            <person name="Aslam Z."/>
            <person name="Im W.T."/>
        </authorList>
    </citation>
    <scope>NUCLEOTIDE SEQUENCE [LARGE SCALE GENOMIC DNA]</scope>
    <source>
        <strain evidence="9 10">Gsoil 809</strain>
    </source>
</reference>
<evidence type="ECO:0000259" key="8">
    <source>
        <dbReference type="Pfam" id="PF14322"/>
    </source>
</evidence>
<comment type="similarity">
    <text evidence="2">Belongs to the SusD family.</text>
</comment>
<keyword evidence="5" id="KW-0998">Cell outer membrane</keyword>
<feature type="region of interest" description="Disordered" evidence="6">
    <location>
        <begin position="68"/>
        <end position="90"/>
    </location>
</feature>
<evidence type="ECO:0000256" key="2">
    <source>
        <dbReference type="ARBA" id="ARBA00006275"/>
    </source>
</evidence>
<dbReference type="RefSeq" id="WP_146786241.1">
    <property type="nucleotide sequence ID" value="NZ_CP042434.1"/>
</dbReference>
<dbReference type="OrthoDB" id="5694214at2"/>
<feature type="compositionally biased region" description="Polar residues" evidence="6">
    <location>
        <begin position="71"/>
        <end position="90"/>
    </location>
</feature>
<dbReference type="Gene3D" id="1.25.40.390">
    <property type="match status" value="1"/>
</dbReference>
<proteinExistence type="inferred from homology"/>
<dbReference type="Proteomes" id="UP000321291">
    <property type="component" value="Chromosome"/>
</dbReference>
<protein>
    <submittedName>
        <fullName evidence="9">RagB/SusD family nutrient uptake outer membrane protein</fullName>
    </submittedName>
</protein>
<evidence type="ECO:0000256" key="3">
    <source>
        <dbReference type="ARBA" id="ARBA00022729"/>
    </source>
</evidence>
<keyword evidence="4" id="KW-0472">Membrane</keyword>
<evidence type="ECO:0000259" key="7">
    <source>
        <dbReference type="Pfam" id="PF07980"/>
    </source>
</evidence>
<evidence type="ECO:0000256" key="4">
    <source>
        <dbReference type="ARBA" id="ARBA00023136"/>
    </source>
</evidence>
<evidence type="ECO:0000256" key="5">
    <source>
        <dbReference type="ARBA" id="ARBA00023237"/>
    </source>
</evidence>
<dbReference type="AlphaFoldDB" id="A0A5B8VPM1"/>
<organism evidence="9 10">
    <name type="scientific">Arachidicoccus ginsenosidivorans</name>
    <dbReference type="NCBI Taxonomy" id="496057"/>
    <lineage>
        <taxon>Bacteria</taxon>
        <taxon>Pseudomonadati</taxon>
        <taxon>Bacteroidota</taxon>
        <taxon>Chitinophagia</taxon>
        <taxon>Chitinophagales</taxon>
        <taxon>Chitinophagaceae</taxon>
        <taxon>Arachidicoccus</taxon>
    </lineage>
</organism>
<dbReference type="Pfam" id="PF14322">
    <property type="entry name" value="SusD-like_3"/>
    <property type="match status" value="1"/>
</dbReference>
<dbReference type="CDD" id="cd08977">
    <property type="entry name" value="SusD"/>
    <property type="match status" value="1"/>
</dbReference>
<comment type="subcellular location">
    <subcellularLocation>
        <location evidence="1">Cell outer membrane</location>
    </subcellularLocation>
</comment>
<dbReference type="Pfam" id="PF07980">
    <property type="entry name" value="SusD_RagB"/>
    <property type="match status" value="1"/>
</dbReference>
<dbReference type="GO" id="GO:0009279">
    <property type="term" value="C:cell outer membrane"/>
    <property type="evidence" value="ECO:0007669"/>
    <property type="project" value="UniProtKB-SubCell"/>
</dbReference>